<evidence type="ECO:0000313" key="2">
    <source>
        <dbReference type="EMBL" id="CAG1851967.1"/>
    </source>
</evidence>
<proteinExistence type="predicted"/>
<dbReference type="EMBL" id="HG996468">
    <property type="protein sequence ID" value="CAG1851967.1"/>
    <property type="molecule type" value="Genomic_DNA"/>
</dbReference>
<gene>
    <name evidence="2" type="ORF">GSMUA_185990.1</name>
</gene>
<organism evidence="2">
    <name type="scientific">Musa acuminata subsp. malaccensis</name>
    <name type="common">Wild banana</name>
    <name type="synonym">Musa malaccensis</name>
    <dbReference type="NCBI Taxonomy" id="214687"/>
    <lineage>
        <taxon>Eukaryota</taxon>
        <taxon>Viridiplantae</taxon>
        <taxon>Streptophyta</taxon>
        <taxon>Embryophyta</taxon>
        <taxon>Tracheophyta</taxon>
        <taxon>Spermatophyta</taxon>
        <taxon>Magnoliopsida</taxon>
        <taxon>Liliopsida</taxon>
        <taxon>Zingiberales</taxon>
        <taxon>Musaceae</taxon>
        <taxon>Musa</taxon>
    </lineage>
</organism>
<feature type="region of interest" description="Disordered" evidence="1">
    <location>
        <begin position="123"/>
        <end position="189"/>
    </location>
</feature>
<evidence type="ECO:0000256" key="1">
    <source>
        <dbReference type="SAM" id="MobiDB-lite"/>
    </source>
</evidence>
<sequence length="189" mass="21257">MTSSGAIKLSGGGAAKEKGAAVAEVKKKVDGSGKPVSIVKKKPVNVVIKPEVRKGSIFSSNTVTKTSRVKAQKKVYSLPGQKYDIPEEREPLRMFYESLLEQIPSSEMAESWMMEHGLLSPERAKKAYERKQKRQQQLRRRTPIKSTRQERPATSQELKASKSVDPRSKKRINYSNDEKLEVKLKKSKA</sequence>
<accession>A0A8D7FFK4</accession>
<feature type="compositionally biased region" description="Basic residues" evidence="1">
    <location>
        <begin position="131"/>
        <end position="143"/>
    </location>
</feature>
<dbReference type="PANTHER" id="PTHR33828:SF1">
    <property type="entry name" value="OS05G0596200 PROTEIN"/>
    <property type="match status" value="1"/>
</dbReference>
<feature type="compositionally biased region" description="Basic and acidic residues" evidence="1">
    <location>
        <begin position="176"/>
        <end position="189"/>
    </location>
</feature>
<feature type="region of interest" description="Disordered" evidence="1">
    <location>
        <begin position="1"/>
        <end position="20"/>
    </location>
</feature>
<dbReference type="PANTHER" id="PTHR33828">
    <property type="entry name" value="OS05G0596200 PROTEIN"/>
    <property type="match status" value="1"/>
</dbReference>
<dbReference type="AlphaFoldDB" id="A0A8D7FFK4"/>
<name>A0A8D7FFK4_MUSAM</name>
<reference evidence="2" key="1">
    <citation type="submission" date="2021-03" db="EMBL/GenBank/DDBJ databases">
        <authorList>
            <consortium name="Genoscope - CEA"/>
            <person name="William W."/>
        </authorList>
    </citation>
    <scope>NUCLEOTIDE SEQUENCE</scope>
    <source>
        <strain evidence="2">Doubled-haploid Pahang</strain>
    </source>
</reference>
<protein>
    <submittedName>
        <fullName evidence="2">(wild Malaysian banana) hypothetical protein</fullName>
    </submittedName>
</protein>